<keyword evidence="6" id="KW-0732">Signal</keyword>
<dbReference type="InterPro" id="IPR019734">
    <property type="entry name" value="TPR_rpt"/>
</dbReference>
<dbReference type="EMBL" id="PIPY01000008">
    <property type="protein sequence ID" value="RUO59438.1"/>
    <property type="molecule type" value="Genomic_DNA"/>
</dbReference>
<dbReference type="PROSITE" id="PS50293">
    <property type="entry name" value="TPR_REGION"/>
    <property type="match status" value="1"/>
</dbReference>
<comment type="caution">
    <text evidence="7">The sequence shown here is derived from an EMBL/GenBank/DDBJ whole genome shotgun (WGS) entry which is preliminary data.</text>
</comment>
<dbReference type="InterPro" id="IPR011990">
    <property type="entry name" value="TPR-like_helical_dom_sf"/>
</dbReference>
<feature type="signal peptide" evidence="6">
    <location>
        <begin position="1"/>
        <end position="26"/>
    </location>
</feature>
<keyword evidence="2" id="KW-0677">Repeat</keyword>
<feature type="chain" id="PRO_5019387824" description="Lipoprotein NlpI" evidence="6">
    <location>
        <begin position="27"/>
        <end position="297"/>
    </location>
</feature>
<keyword evidence="8" id="KW-1185">Reference proteome</keyword>
<dbReference type="Proteomes" id="UP000288259">
    <property type="component" value="Unassembled WGS sequence"/>
</dbReference>
<keyword evidence="1 4" id="KW-1003">Cell membrane</keyword>
<evidence type="ECO:0000256" key="2">
    <source>
        <dbReference type="ARBA" id="ARBA00022737"/>
    </source>
</evidence>
<comment type="function">
    <text evidence="4">May be involved in cell division.</text>
</comment>
<comment type="subcellular location">
    <subcellularLocation>
        <location evidence="4">Cell membrane</location>
    </subcellularLocation>
</comment>
<sequence length="297" mass="34182">MSYWKVATLLLGWAVLAGCSATSATAENSLNNLLIATPQVADDHYQLELAKLNEIISADNENLDAEMMGELLYRRGMLYDAVGLVTLSRIDFNRALEYQPRLADAYNYLGIHYSQVGQYEMAYEALDAAIELEPEHPYAYLNRGVAAYYDNRFDLAYDDLDYFFQRNPNDPYRALWRFFAAVEQDRSAAAHELAEAMILSDNEAWAWNLVKLFVNGIAEQDFLSNYATLNMSEHETLAERLCEVYFYLGKYHQLQGNWQSAAVYFKLALATNVHVFLEYRYAGVEMEWSQYKAQQED</sequence>
<comment type="subunit">
    <text evidence="4">Homodimer.</text>
</comment>
<reference evidence="8" key="1">
    <citation type="journal article" date="2018" name="Front. Microbiol.">
        <title>Genome-Based Analysis Reveals the Taxonomy and Diversity of the Family Idiomarinaceae.</title>
        <authorList>
            <person name="Liu Y."/>
            <person name="Lai Q."/>
            <person name="Shao Z."/>
        </authorList>
    </citation>
    <scope>NUCLEOTIDE SEQUENCE [LARGE SCALE GENOMIC DNA]</scope>
    <source>
        <strain evidence="8">CVS-6</strain>
    </source>
</reference>
<dbReference type="PIRSF" id="PIRSF004654">
    <property type="entry name" value="NlpI"/>
    <property type="match status" value="1"/>
</dbReference>
<dbReference type="PANTHER" id="PTHR44943:SF8">
    <property type="entry name" value="TPR REPEAT-CONTAINING PROTEIN MJ0263"/>
    <property type="match status" value="1"/>
</dbReference>
<evidence type="ECO:0000256" key="6">
    <source>
        <dbReference type="SAM" id="SignalP"/>
    </source>
</evidence>
<feature type="repeat" description="TPR" evidence="5">
    <location>
        <begin position="103"/>
        <end position="136"/>
    </location>
</feature>
<evidence type="ECO:0000313" key="7">
    <source>
        <dbReference type="EMBL" id="RUO59438.1"/>
    </source>
</evidence>
<dbReference type="NCBIfam" id="NF008391">
    <property type="entry name" value="PRK11189.1"/>
    <property type="match status" value="1"/>
</dbReference>
<protein>
    <recommendedName>
        <fullName evidence="4">Lipoprotein NlpI</fullName>
    </recommendedName>
</protein>
<dbReference type="Pfam" id="PF00515">
    <property type="entry name" value="TPR_1"/>
    <property type="match status" value="1"/>
</dbReference>
<keyword evidence="3 5" id="KW-0802">TPR repeat</keyword>
<dbReference type="OrthoDB" id="509324at2"/>
<dbReference type="AlphaFoldDB" id="A0A432YEQ9"/>
<evidence type="ECO:0000256" key="3">
    <source>
        <dbReference type="ARBA" id="ARBA00022803"/>
    </source>
</evidence>
<keyword evidence="4" id="KW-0472">Membrane</keyword>
<dbReference type="RefSeq" id="WP_126754823.1">
    <property type="nucleotide sequence ID" value="NZ_PIPY01000008.1"/>
</dbReference>
<dbReference type="InterPro" id="IPR051685">
    <property type="entry name" value="Ycf3/AcsC/BcsC/TPR_MFPF"/>
</dbReference>
<dbReference type="PROSITE" id="PS51257">
    <property type="entry name" value="PROKAR_LIPOPROTEIN"/>
    <property type="match status" value="1"/>
</dbReference>
<name>A0A432YEQ9_9GAMM</name>
<dbReference type="SMART" id="SM00028">
    <property type="entry name" value="TPR"/>
    <property type="match status" value="4"/>
</dbReference>
<accession>A0A432YEQ9</accession>
<keyword evidence="7" id="KW-0449">Lipoprotein</keyword>
<evidence type="ECO:0000313" key="8">
    <source>
        <dbReference type="Proteomes" id="UP000288259"/>
    </source>
</evidence>
<gene>
    <name evidence="7" type="ORF">CWI71_08400</name>
</gene>
<dbReference type="PANTHER" id="PTHR44943">
    <property type="entry name" value="CELLULOSE SYNTHASE OPERON PROTEIN C"/>
    <property type="match status" value="1"/>
</dbReference>
<evidence type="ECO:0000256" key="4">
    <source>
        <dbReference type="PIRNR" id="PIRNR004654"/>
    </source>
</evidence>
<dbReference type="PROSITE" id="PS50005">
    <property type="entry name" value="TPR"/>
    <property type="match status" value="1"/>
</dbReference>
<proteinExistence type="predicted"/>
<evidence type="ECO:0000256" key="5">
    <source>
        <dbReference type="PROSITE-ProRule" id="PRU00339"/>
    </source>
</evidence>
<dbReference type="Gene3D" id="1.25.40.10">
    <property type="entry name" value="Tetratricopeptide repeat domain"/>
    <property type="match status" value="1"/>
</dbReference>
<dbReference type="InterPro" id="IPR023605">
    <property type="entry name" value="Lipoprotein_NlpI"/>
</dbReference>
<dbReference type="SUPFAM" id="SSF48452">
    <property type="entry name" value="TPR-like"/>
    <property type="match status" value="1"/>
</dbReference>
<organism evidence="7 8">
    <name type="scientific">Pseudidiomarina insulisalsae</name>
    <dbReference type="NCBI Taxonomy" id="575789"/>
    <lineage>
        <taxon>Bacteria</taxon>
        <taxon>Pseudomonadati</taxon>
        <taxon>Pseudomonadota</taxon>
        <taxon>Gammaproteobacteria</taxon>
        <taxon>Alteromonadales</taxon>
        <taxon>Idiomarinaceae</taxon>
        <taxon>Pseudidiomarina</taxon>
    </lineage>
</organism>
<evidence type="ECO:0000256" key="1">
    <source>
        <dbReference type="ARBA" id="ARBA00022475"/>
    </source>
</evidence>
<dbReference type="GO" id="GO:0005886">
    <property type="term" value="C:plasma membrane"/>
    <property type="evidence" value="ECO:0007669"/>
    <property type="project" value="UniProtKB-SubCell"/>
</dbReference>